<dbReference type="AlphaFoldDB" id="A0AAN8EP45"/>
<reference evidence="2 3" key="1">
    <citation type="submission" date="2019-10" db="EMBL/GenBank/DDBJ databases">
        <title>Assembly and Annotation for the nematode Trichostrongylus colubriformis.</title>
        <authorList>
            <person name="Martin J."/>
        </authorList>
    </citation>
    <scope>NUCLEOTIDE SEQUENCE [LARGE SCALE GENOMIC DNA]</scope>
    <source>
        <strain evidence="2">G859</strain>
        <tissue evidence="2">Whole worm</tissue>
    </source>
</reference>
<evidence type="ECO:0000313" key="2">
    <source>
        <dbReference type="EMBL" id="KAK5964590.1"/>
    </source>
</evidence>
<proteinExistence type="predicted"/>
<name>A0AAN8EP45_TRICO</name>
<protein>
    <submittedName>
        <fullName evidence="2">Uncharacterized protein</fullName>
    </submittedName>
</protein>
<feature type="region of interest" description="Disordered" evidence="1">
    <location>
        <begin position="69"/>
        <end position="94"/>
    </location>
</feature>
<organism evidence="2 3">
    <name type="scientific">Trichostrongylus colubriformis</name>
    <name type="common">Black scour worm</name>
    <dbReference type="NCBI Taxonomy" id="6319"/>
    <lineage>
        <taxon>Eukaryota</taxon>
        <taxon>Metazoa</taxon>
        <taxon>Ecdysozoa</taxon>
        <taxon>Nematoda</taxon>
        <taxon>Chromadorea</taxon>
        <taxon>Rhabditida</taxon>
        <taxon>Rhabditina</taxon>
        <taxon>Rhabditomorpha</taxon>
        <taxon>Strongyloidea</taxon>
        <taxon>Trichostrongylidae</taxon>
        <taxon>Trichostrongylus</taxon>
    </lineage>
</organism>
<keyword evidence="3" id="KW-1185">Reference proteome</keyword>
<comment type="caution">
    <text evidence="2">The sequence shown here is derived from an EMBL/GenBank/DDBJ whole genome shotgun (WGS) entry which is preliminary data.</text>
</comment>
<evidence type="ECO:0000256" key="1">
    <source>
        <dbReference type="SAM" id="MobiDB-lite"/>
    </source>
</evidence>
<gene>
    <name evidence="2" type="ORF">GCK32_019670</name>
</gene>
<sequence>RNLNVIPRTPFDCMFHLSQAKPAAILPVISTPFVFTLRHSHHRSPPFSPLGIRLRKIFIGNLHEEKTMKQLPNSHIGRGGSQKNPPSYKMSGYDSDQEQKTSIMLRLLSAGPLLEVNKCMQKACLELKTISGQIKIMRKRMEEDERVIELFFLFLPYIRTRTIPSYPIKPADEFTE</sequence>
<dbReference type="EMBL" id="WIXE01025594">
    <property type="protein sequence ID" value="KAK5964590.1"/>
    <property type="molecule type" value="Genomic_DNA"/>
</dbReference>
<accession>A0AAN8EP45</accession>
<dbReference type="Proteomes" id="UP001331761">
    <property type="component" value="Unassembled WGS sequence"/>
</dbReference>
<evidence type="ECO:0000313" key="3">
    <source>
        <dbReference type="Proteomes" id="UP001331761"/>
    </source>
</evidence>
<feature type="non-terminal residue" evidence="2">
    <location>
        <position position="1"/>
    </location>
</feature>